<dbReference type="AlphaFoldDB" id="A0A1C3URV0"/>
<dbReference type="Proteomes" id="UP000199205">
    <property type="component" value="Unassembled WGS sequence"/>
</dbReference>
<proteinExistence type="predicted"/>
<dbReference type="PROSITE" id="PS51318">
    <property type="entry name" value="TAT"/>
    <property type="match status" value="1"/>
</dbReference>
<gene>
    <name evidence="1" type="ORF">GA0061101_103229</name>
</gene>
<dbReference type="OrthoDB" id="8105357at2"/>
<accession>A0A1C3URV0</accession>
<name>A0A1C3URV0_9HYPH</name>
<dbReference type="InterPro" id="IPR006311">
    <property type="entry name" value="TAT_signal"/>
</dbReference>
<dbReference type="EMBL" id="FMAF01000003">
    <property type="protein sequence ID" value="SCB18178.1"/>
    <property type="molecule type" value="Genomic_DNA"/>
</dbReference>
<evidence type="ECO:0000313" key="2">
    <source>
        <dbReference type="Proteomes" id="UP000199205"/>
    </source>
</evidence>
<protein>
    <submittedName>
        <fullName evidence="1">Uncharacterized protein</fullName>
    </submittedName>
</protein>
<dbReference type="RefSeq" id="WP_092573362.1">
    <property type="nucleotide sequence ID" value="NZ_FMAF01000003.1"/>
</dbReference>
<organism evidence="1 2">
    <name type="scientific">Rhizobium lusitanum</name>
    <dbReference type="NCBI Taxonomy" id="293958"/>
    <lineage>
        <taxon>Bacteria</taxon>
        <taxon>Pseudomonadati</taxon>
        <taxon>Pseudomonadota</taxon>
        <taxon>Alphaproteobacteria</taxon>
        <taxon>Hyphomicrobiales</taxon>
        <taxon>Rhizobiaceae</taxon>
        <taxon>Rhizobium/Agrobacterium group</taxon>
        <taxon>Rhizobium</taxon>
    </lineage>
</organism>
<evidence type="ECO:0000313" key="1">
    <source>
        <dbReference type="EMBL" id="SCB18178.1"/>
    </source>
</evidence>
<reference evidence="1 2" key="1">
    <citation type="submission" date="2016-08" db="EMBL/GenBank/DDBJ databases">
        <authorList>
            <person name="Seilhamer J.J."/>
        </authorList>
    </citation>
    <scope>NUCLEOTIDE SEQUENCE [LARGE SCALE GENOMIC DNA]</scope>
    <source>
        <strain evidence="1 2">P1-7</strain>
    </source>
</reference>
<sequence>MTKSLVLHDVAVKSDDNVISSTRRSFLSALPGLAAASAVPAVLGSPKVVHAATEPSLAAEGVHENPDLLQAYAGLIAACAELAAAEDALEWLADEWRHLWPLAPEELLGAANVHLHYGHNDGAERDIIGRFMMRETADLTKRLARKYREENRKTCFHIFSSAEAKEHIAKFSRQIPKGRTEKALARNQAWIEGGLASWNRTLVLAERYEAETARLRHESGVQAAKQRIADADLAVCKSRTAISKIPAFTHKGLFIKGEALKMTGLFDGSLAAGGLLGEVSNFIRAVADVTGRTTA</sequence>